<dbReference type="InterPro" id="IPR035996">
    <property type="entry name" value="4pyrrol_Methylase_sf"/>
</dbReference>
<evidence type="ECO:0000256" key="5">
    <source>
        <dbReference type="ARBA" id="ARBA00022691"/>
    </source>
</evidence>
<evidence type="ECO:0000313" key="8">
    <source>
        <dbReference type="Proteomes" id="UP001600165"/>
    </source>
</evidence>
<dbReference type="Pfam" id="PF00590">
    <property type="entry name" value="TP_methylase"/>
    <property type="match status" value="1"/>
</dbReference>
<dbReference type="Proteomes" id="UP001600165">
    <property type="component" value="Unassembled WGS sequence"/>
</dbReference>
<dbReference type="CDD" id="cd02440">
    <property type="entry name" value="AdoMet_MTases"/>
    <property type="match status" value="1"/>
</dbReference>
<dbReference type="PANTHER" id="PTHR43182:SF1">
    <property type="entry name" value="COBALT-PRECORRIN-7 C(5)-METHYLTRANSFERASE"/>
    <property type="match status" value="1"/>
</dbReference>
<reference evidence="7 8" key="1">
    <citation type="submission" date="2024-10" db="EMBL/GenBank/DDBJ databases">
        <authorList>
            <person name="Ratan Roy A."/>
            <person name="Morales Sandoval P.H."/>
            <person name="De Los Santos Villalobos S."/>
            <person name="Chakraborty S."/>
            <person name="Mukherjee J."/>
        </authorList>
    </citation>
    <scope>NUCLEOTIDE SEQUENCE [LARGE SCALE GENOMIC DNA]</scope>
    <source>
        <strain evidence="7 8">S1</strain>
    </source>
</reference>
<dbReference type="NCBIfam" id="TIGR02469">
    <property type="entry name" value="CbiT"/>
    <property type="match status" value="1"/>
</dbReference>
<dbReference type="Gene3D" id="3.30.950.10">
    <property type="entry name" value="Methyltransferase, Cobalt-precorrin-4 Transmethylase, Domain 2"/>
    <property type="match status" value="1"/>
</dbReference>
<dbReference type="PANTHER" id="PTHR43182">
    <property type="entry name" value="COBALT-PRECORRIN-6B C(15)-METHYLTRANSFERASE (DECARBOXYLATING)"/>
    <property type="match status" value="1"/>
</dbReference>
<evidence type="ECO:0000256" key="3">
    <source>
        <dbReference type="ARBA" id="ARBA00022603"/>
    </source>
</evidence>
<dbReference type="SUPFAM" id="SSF53335">
    <property type="entry name" value="S-adenosyl-L-methionine-dependent methyltransferases"/>
    <property type="match status" value="1"/>
</dbReference>
<organism evidence="7 8">
    <name type="scientific">Almyronema epifaneia S1</name>
    <dbReference type="NCBI Taxonomy" id="2991925"/>
    <lineage>
        <taxon>Bacteria</taxon>
        <taxon>Bacillati</taxon>
        <taxon>Cyanobacteriota</taxon>
        <taxon>Cyanophyceae</taxon>
        <taxon>Nodosilineales</taxon>
        <taxon>Nodosilineaceae</taxon>
        <taxon>Almyronema</taxon>
        <taxon>Almyronema epifaneia</taxon>
    </lineage>
</organism>
<dbReference type="InterPro" id="IPR006365">
    <property type="entry name" value="Cbl_synth_CobL"/>
</dbReference>
<dbReference type="InterPro" id="IPR014776">
    <property type="entry name" value="4pyrrole_Mease_sub2"/>
</dbReference>
<evidence type="ECO:0000259" key="6">
    <source>
        <dbReference type="Pfam" id="PF00590"/>
    </source>
</evidence>
<comment type="caution">
    <text evidence="7">The sequence shown here is derived from an EMBL/GenBank/DDBJ whole genome shotgun (WGS) entry which is preliminary data.</text>
</comment>
<keyword evidence="2" id="KW-0169">Cobalamin biosynthesis</keyword>
<dbReference type="InterPro" id="IPR014777">
    <property type="entry name" value="4pyrrole_Mease_sub1"/>
</dbReference>
<dbReference type="Gene3D" id="3.40.50.150">
    <property type="entry name" value="Vaccinia Virus protein VP39"/>
    <property type="match status" value="1"/>
</dbReference>
<sequence length="415" mass="45137">MSYPPIQVVGVGAGGKAELSPAIQSLIAQADLLVGSDRHLSYFPQETAQRLALSPLSTAIETLQAQRAQQPQQRIVILTSGDPLFFGLGRLLLQHFAAEELVFHPHLSSIQLAFSRLKLPWQDAQIVSLHGRSLDNLLPALKQGSEKIAILTDERYPPQAIAAGLLSLSAPYQLWVCENLGAKTERVHCYPPGAVPTQTFDPLNVVVLIRQPESEQLDLSTLPSFGLADELFLSFSDRPGLITKREVRLLVLGELALKPHQVVWDIGAGTGSVSIEIARLQPSATVYAIEKTAVGATLIQQNCQRLGVETVKLVQQVAPAALASLPAPDRVFIGGSGGHLAEILQVSSERLQPGGRIVLALATLEHLSTVLTWRQQCLPDWRHWLLQVQLSRSAAVADLTRWLPLNPITLVVLSR</sequence>
<name>A0ABW6IAX2_9CYAN</name>
<proteinExistence type="predicted"/>
<dbReference type="InterPro" id="IPR000878">
    <property type="entry name" value="4pyrrol_Mease"/>
</dbReference>
<dbReference type="SUPFAM" id="SSF53790">
    <property type="entry name" value="Tetrapyrrole methylase"/>
    <property type="match status" value="1"/>
</dbReference>
<protein>
    <submittedName>
        <fullName evidence="7">Precorrin-6y C5,15-methyltransferase (Decarboxylating) subunit CbiE</fullName>
    </submittedName>
</protein>
<evidence type="ECO:0000256" key="1">
    <source>
        <dbReference type="ARBA" id="ARBA00004953"/>
    </source>
</evidence>
<evidence type="ECO:0000313" key="7">
    <source>
        <dbReference type="EMBL" id="MFE4105301.1"/>
    </source>
</evidence>
<dbReference type="CDD" id="cd11644">
    <property type="entry name" value="Precorrin-6Y-MT"/>
    <property type="match status" value="1"/>
</dbReference>
<keyword evidence="4" id="KW-0808">Transferase</keyword>
<dbReference type="InterPro" id="IPR014008">
    <property type="entry name" value="Cbl_synth_MTase_CbiT"/>
</dbReference>
<dbReference type="Gene3D" id="3.40.1010.10">
    <property type="entry name" value="Cobalt-precorrin-4 Transmethylase, Domain 1"/>
    <property type="match status" value="1"/>
</dbReference>
<dbReference type="RefSeq" id="WP_377961602.1">
    <property type="nucleotide sequence ID" value="NZ_JBHZOL010000021.1"/>
</dbReference>
<evidence type="ECO:0000256" key="2">
    <source>
        <dbReference type="ARBA" id="ARBA00022573"/>
    </source>
</evidence>
<feature type="domain" description="Tetrapyrrole methylase" evidence="6">
    <location>
        <begin position="8"/>
        <end position="187"/>
    </location>
</feature>
<comment type="pathway">
    <text evidence="1">Cofactor biosynthesis; adenosylcobalamin biosynthesis.</text>
</comment>
<keyword evidence="3" id="KW-0489">Methyltransferase</keyword>
<keyword evidence="8" id="KW-1185">Reference proteome</keyword>
<dbReference type="EMBL" id="JBHZOL010000021">
    <property type="protein sequence ID" value="MFE4105301.1"/>
    <property type="molecule type" value="Genomic_DNA"/>
</dbReference>
<evidence type="ECO:0000256" key="4">
    <source>
        <dbReference type="ARBA" id="ARBA00022679"/>
    </source>
</evidence>
<dbReference type="InterPro" id="IPR012818">
    <property type="entry name" value="CbiE"/>
</dbReference>
<dbReference type="InterPro" id="IPR050714">
    <property type="entry name" value="Cobalamin_biosynth_MTase"/>
</dbReference>
<dbReference type="InterPro" id="IPR029063">
    <property type="entry name" value="SAM-dependent_MTases_sf"/>
</dbReference>
<dbReference type="PIRSF" id="PIRSF036428">
    <property type="entry name" value="CobL"/>
    <property type="match status" value="1"/>
</dbReference>
<keyword evidence="5" id="KW-0949">S-adenosyl-L-methionine</keyword>
<dbReference type="NCBIfam" id="TIGR02467">
    <property type="entry name" value="CbiE"/>
    <property type="match status" value="1"/>
</dbReference>
<accession>A0ABW6IAX2</accession>
<gene>
    <name evidence="7" type="primary">cbiE</name>
    <name evidence="7" type="ORF">ACFVKH_03360</name>
</gene>